<evidence type="ECO:0000313" key="5">
    <source>
        <dbReference type="Proteomes" id="UP001176883"/>
    </source>
</evidence>
<organism evidence="4 5">
    <name type="scientific">Flavivirga aquimarina</name>
    <dbReference type="NCBI Taxonomy" id="2027862"/>
    <lineage>
        <taxon>Bacteria</taxon>
        <taxon>Pseudomonadati</taxon>
        <taxon>Bacteroidota</taxon>
        <taxon>Flavobacteriia</taxon>
        <taxon>Flavobacteriales</taxon>
        <taxon>Flavobacteriaceae</taxon>
        <taxon>Flavivirga</taxon>
    </lineage>
</organism>
<feature type="signal peptide" evidence="2">
    <location>
        <begin position="1"/>
        <end position="19"/>
    </location>
</feature>
<dbReference type="EMBL" id="JAUOEK010000090">
    <property type="protein sequence ID" value="MDO5969787.1"/>
    <property type="molecule type" value="Genomic_DNA"/>
</dbReference>
<gene>
    <name evidence="4" type="ORF">Q4Q35_08205</name>
</gene>
<comment type="caution">
    <text evidence="4">The sequence shown here is derived from an EMBL/GenBank/DDBJ whole genome shotgun (WGS) entry which is preliminary data.</text>
</comment>
<feature type="chain" id="PRO_5047257029" evidence="2">
    <location>
        <begin position="20"/>
        <end position="427"/>
    </location>
</feature>
<reference evidence="4" key="1">
    <citation type="submission" date="2023-07" db="EMBL/GenBank/DDBJ databases">
        <title>Two novel species in the genus Flavivirga.</title>
        <authorList>
            <person name="Kwon K."/>
        </authorList>
    </citation>
    <scope>NUCLEOTIDE SEQUENCE</scope>
    <source>
        <strain evidence="4">KCTC 52353</strain>
    </source>
</reference>
<sequence length="427" mass="46192">MKKILVILVLLIISINVNAQTLQDWGRKQAITINNTYVTGSSDLTDFPFLVTLDHLDSEIVDGGTNSALNGGGDIRFSSDAAGNNRLACEIVSLVTDATAANRQCQVWVKIPSLPSTSDTTIYIWYNKSGETQPVATDAYGSQAVWTNYSFVSHDCLTDSSGNKTINQTVAASTGASVFDGTTADFDGVDDRHTIDILDWDLTTGQTITFWANYNNTGVYKRLINLINSTGVIQFIKGDIATSPEDIIFFSSTDLLNDGESGESIKADHTVQDQWFYIKGSTVDLDTGRNFKSNNIDYSSTLPAIYNWTPSTNENLMTIGARGDNSNHYQGRIASLMVSPFQLSDGYIASAYNNQSSPSTFATPETPVSVSADTESPTPPTLSSTDQTDTTVDLSWLGATDNIGVTGYNIYIDGVLETTLGNVSSYQ</sequence>
<dbReference type="Pfam" id="PF10102">
    <property type="entry name" value="DUF2341"/>
    <property type="match status" value="1"/>
</dbReference>
<dbReference type="InterPro" id="IPR013783">
    <property type="entry name" value="Ig-like_fold"/>
</dbReference>
<evidence type="ECO:0000256" key="2">
    <source>
        <dbReference type="SAM" id="SignalP"/>
    </source>
</evidence>
<keyword evidence="2" id="KW-0732">Signal</keyword>
<evidence type="ECO:0000313" key="4">
    <source>
        <dbReference type="EMBL" id="MDO5969787.1"/>
    </source>
</evidence>
<name>A0ABT8W9P6_9FLAO</name>
<dbReference type="InterPro" id="IPR018765">
    <property type="entry name" value="DUF2341"/>
</dbReference>
<protein>
    <submittedName>
        <fullName evidence="4">DUF2341 domain-containing protein</fullName>
    </submittedName>
</protein>
<dbReference type="Gene3D" id="2.60.40.10">
    <property type="entry name" value="Immunoglobulins"/>
    <property type="match status" value="1"/>
</dbReference>
<dbReference type="Proteomes" id="UP001176883">
    <property type="component" value="Unassembled WGS sequence"/>
</dbReference>
<feature type="non-terminal residue" evidence="4">
    <location>
        <position position="427"/>
    </location>
</feature>
<feature type="compositionally biased region" description="Polar residues" evidence="1">
    <location>
        <begin position="356"/>
        <end position="372"/>
    </location>
</feature>
<dbReference type="InterPro" id="IPR013320">
    <property type="entry name" value="ConA-like_dom_sf"/>
</dbReference>
<proteinExistence type="predicted"/>
<evidence type="ECO:0000259" key="3">
    <source>
        <dbReference type="Pfam" id="PF10102"/>
    </source>
</evidence>
<feature type="domain" description="DUF2341" evidence="3">
    <location>
        <begin position="72"/>
        <end position="132"/>
    </location>
</feature>
<feature type="region of interest" description="Disordered" evidence="1">
    <location>
        <begin position="356"/>
        <end position="389"/>
    </location>
</feature>
<evidence type="ECO:0000256" key="1">
    <source>
        <dbReference type="SAM" id="MobiDB-lite"/>
    </source>
</evidence>
<accession>A0ABT8W9P6</accession>
<keyword evidence="5" id="KW-1185">Reference proteome</keyword>
<dbReference type="RefSeq" id="WP_303277482.1">
    <property type="nucleotide sequence ID" value="NZ_JAUOEK010000090.1"/>
</dbReference>
<feature type="compositionally biased region" description="Low complexity" evidence="1">
    <location>
        <begin position="373"/>
        <end position="389"/>
    </location>
</feature>
<dbReference type="SUPFAM" id="SSF49899">
    <property type="entry name" value="Concanavalin A-like lectins/glucanases"/>
    <property type="match status" value="1"/>
</dbReference>